<evidence type="ECO:0000313" key="3">
    <source>
        <dbReference type="EMBL" id="MFC5465362.1"/>
    </source>
</evidence>
<protein>
    <submittedName>
        <fullName evidence="3">Sensor histidine kinase</fullName>
        <ecNumber evidence="3">2.7.13.3</ecNumber>
    </submittedName>
</protein>
<keyword evidence="3" id="KW-0808">Transferase</keyword>
<comment type="caution">
    <text evidence="3">The sequence shown here is derived from an EMBL/GenBank/DDBJ whole genome shotgun (WGS) entry which is preliminary data.</text>
</comment>
<evidence type="ECO:0000313" key="4">
    <source>
        <dbReference type="Proteomes" id="UP001596147"/>
    </source>
</evidence>
<dbReference type="Proteomes" id="UP001596147">
    <property type="component" value="Unassembled WGS sequence"/>
</dbReference>
<feature type="transmembrane region" description="Helical" evidence="1">
    <location>
        <begin position="70"/>
        <end position="86"/>
    </location>
</feature>
<keyword evidence="1" id="KW-0472">Membrane</keyword>
<sequence length="302" mass="34431">MQVIMLIPWIVAITSMVWTHHYIISVLLLVCAISHFYTYLQGYYPPSWGKVLAVLQICWLAASYFTNEALLTLGMIFPVVAFLYIGKNQRKQQEQNEAIIRNHEQQLALMDELRKQRHDFKAHATALMYGTGHDDYKTELQKHFADVDQFLKNESNIIAGTLYSYHKKAEQQGIKLDYNIQHAISGMPLSEYELVSLIGNILDNAMDAACEYKDTGKQGNIFFSCRKQSGIWILVCQNSTVPLQNETIECIFTKRSQSTKGGTHEGIGTQQIMNIVKKHDGTLDFTAIDETFTLKIKIPDVK</sequence>
<dbReference type="EMBL" id="JBHSMC010000014">
    <property type="protein sequence ID" value="MFC5465362.1"/>
    <property type="molecule type" value="Genomic_DNA"/>
</dbReference>
<dbReference type="Gene3D" id="3.30.565.10">
    <property type="entry name" value="Histidine kinase-like ATPase, C-terminal domain"/>
    <property type="match status" value="1"/>
</dbReference>
<accession>A0ABW0LK67</accession>
<feature type="domain" description="Sensor histidine kinase NatK-like C-terminal" evidence="2">
    <location>
        <begin position="193"/>
        <end position="299"/>
    </location>
</feature>
<dbReference type="InterPro" id="IPR036890">
    <property type="entry name" value="HATPase_C_sf"/>
</dbReference>
<name>A0ABW0LK67_9BACI</name>
<dbReference type="SUPFAM" id="SSF55874">
    <property type="entry name" value="ATPase domain of HSP90 chaperone/DNA topoisomerase II/histidine kinase"/>
    <property type="match status" value="1"/>
</dbReference>
<keyword evidence="1" id="KW-0812">Transmembrane</keyword>
<dbReference type="EC" id="2.7.13.3" evidence="3"/>
<feature type="transmembrane region" description="Helical" evidence="1">
    <location>
        <begin position="20"/>
        <end position="40"/>
    </location>
</feature>
<keyword evidence="1" id="KW-1133">Transmembrane helix</keyword>
<keyword evidence="4" id="KW-1185">Reference proteome</keyword>
<dbReference type="CDD" id="cd16935">
    <property type="entry name" value="HATPase_AgrC-ComD-like"/>
    <property type="match status" value="1"/>
</dbReference>
<proteinExistence type="predicted"/>
<keyword evidence="3" id="KW-0418">Kinase</keyword>
<dbReference type="InterPro" id="IPR032834">
    <property type="entry name" value="NatK-like_C"/>
</dbReference>
<reference evidence="4" key="1">
    <citation type="journal article" date="2019" name="Int. J. Syst. Evol. Microbiol.">
        <title>The Global Catalogue of Microorganisms (GCM) 10K type strain sequencing project: providing services to taxonomists for standard genome sequencing and annotation.</title>
        <authorList>
            <consortium name="The Broad Institute Genomics Platform"/>
            <consortium name="The Broad Institute Genome Sequencing Center for Infectious Disease"/>
            <person name="Wu L."/>
            <person name="Ma J."/>
        </authorList>
    </citation>
    <scope>NUCLEOTIDE SEQUENCE [LARGE SCALE GENOMIC DNA]</scope>
    <source>
        <strain evidence="4">CGMCC 1.12237</strain>
    </source>
</reference>
<evidence type="ECO:0000256" key="1">
    <source>
        <dbReference type="SAM" id="Phobius"/>
    </source>
</evidence>
<dbReference type="Pfam" id="PF14501">
    <property type="entry name" value="HATPase_c_5"/>
    <property type="match status" value="1"/>
</dbReference>
<gene>
    <name evidence="3" type="ORF">ACFPM4_11440</name>
</gene>
<dbReference type="GO" id="GO:0004673">
    <property type="term" value="F:protein histidine kinase activity"/>
    <property type="evidence" value="ECO:0007669"/>
    <property type="project" value="UniProtKB-EC"/>
</dbReference>
<evidence type="ECO:0000259" key="2">
    <source>
        <dbReference type="Pfam" id="PF14501"/>
    </source>
</evidence>
<organism evidence="3 4">
    <name type="scientific">Lederbergia graminis</name>
    <dbReference type="NCBI Taxonomy" id="735518"/>
    <lineage>
        <taxon>Bacteria</taxon>
        <taxon>Bacillati</taxon>
        <taxon>Bacillota</taxon>
        <taxon>Bacilli</taxon>
        <taxon>Bacillales</taxon>
        <taxon>Bacillaceae</taxon>
        <taxon>Lederbergia</taxon>
    </lineage>
</organism>
<dbReference type="PANTHER" id="PTHR40448:SF1">
    <property type="entry name" value="TWO-COMPONENT SENSOR HISTIDINE KINASE"/>
    <property type="match status" value="1"/>
</dbReference>
<dbReference type="PANTHER" id="PTHR40448">
    <property type="entry name" value="TWO-COMPONENT SENSOR HISTIDINE KINASE"/>
    <property type="match status" value="1"/>
</dbReference>